<reference evidence="2 3" key="1">
    <citation type="submission" date="2018-03" db="EMBL/GenBank/DDBJ databases">
        <title>Actinopolyspora mortivallis from Sahara, screening for active biomolecules.</title>
        <authorList>
            <person name="Selama O."/>
            <person name="Wellington E.M.H."/>
            <person name="Hacene H."/>
        </authorList>
    </citation>
    <scope>NUCLEOTIDE SEQUENCE [LARGE SCALE GENOMIC DNA]</scope>
    <source>
        <strain evidence="2 3">M5A</strain>
    </source>
</reference>
<proteinExistence type="predicted"/>
<dbReference type="InterPro" id="IPR041629">
    <property type="entry name" value="SCP_3"/>
</dbReference>
<gene>
    <name evidence="2" type="ORF">CEP50_15225</name>
</gene>
<dbReference type="InterPro" id="IPR036527">
    <property type="entry name" value="SCP2_sterol-bd_dom_sf"/>
</dbReference>
<dbReference type="RefSeq" id="WP_106114618.1">
    <property type="nucleotide sequence ID" value="NZ_PVSR01000031.1"/>
</dbReference>
<comment type="caution">
    <text evidence="2">The sequence shown here is derived from an EMBL/GenBank/DDBJ whole genome shotgun (WGS) entry which is preliminary data.</text>
</comment>
<accession>A0A2T0GTN9</accession>
<name>A0A2T0GTN9_ACTMO</name>
<dbReference type="EMBL" id="PVSR01000031">
    <property type="protein sequence ID" value="PRW62488.1"/>
    <property type="molecule type" value="Genomic_DNA"/>
</dbReference>
<dbReference type="STRING" id="1050202.GCA_000384035_03893"/>
<dbReference type="Pfam" id="PF17844">
    <property type="entry name" value="SCP_3"/>
    <property type="match status" value="1"/>
</dbReference>
<dbReference type="Gene3D" id="3.30.1050.40">
    <property type="match status" value="1"/>
</dbReference>
<keyword evidence="3" id="KW-1185">Reference proteome</keyword>
<sequence length="135" mass="14861">MPARRVDPAELRAAVSVTLAWLRGGAERPARRELAEAVRLSLRTLERQAPGNTVEVRVPPFGAVQCVQGPRHTRGTPPNVVETDPRTWLLLVTGELDWSTAVERGEVSASGSRADLAYWLPLLRFGNTPEEQAEQ</sequence>
<dbReference type="Proteomes" id="UP000239352">
    <property type="component" value="Unassembled WGS sequence"/>
</dbReference>
<dbReference type="InParanoid" id="A0A2T0GTN9"/>
<dbReference type="SUPFAM" id="SSF55718">
    <property type="entry name" value="SCP-like"/>
    <property type="match status" value="1"/>
</dbReference>
<protein>
    <recommendedName>
        <fullName evidence="1">Bacterial SCP orthologue domain-containing protein</fullName>
    </recommendedName>
</protein>
<organism evidence="2 3">
    <name type="scientific">Actinopolyspora mortivallis</name>
    <dbReference type="NCBI Taxonomy" id="33906"/>
    <lineage>
        <taxon>Bacteria</taxon>
        <taxon>Bacillati</taxon>
        <taxon>Actinomycetota</taxon>
        <taxon>Actinomycetes</taxon>
        <taxon>Actinopolysporales</taxon>
        <taxon>Actinopolysporaceae</taxon>
        <taxon>Actinopolyspora</taxon>
    </lineage>
</organism>
<evidence type="ECO:0000313" key="3">
    <source>
        <dbReference type="Proteomes" id="UP000239352"/>
    </source>
</evidence>
<evidence type="ECO:0000259" key="1">
    <source>
        <dbReference type="Pfam" id="PF17844"/>
    </source>
</evidence>
<dbReference type="AlphaFoldDB" id="A0A2T0GTN9"/>
<feature type="domain" description="Bacterial SCP orthologue" evidence="1">
    <location>
        <begin position="31"/>
        <end position="122"/>
    </location>
</feature>
<evidence type="ECO:0000313" key="2">
    <source>
        <dbReference type="EMBL" id="PRW62488.1"/>
    </source>
</evidence>